<dbReference type="InterPro" id="IPR022907">
    <property type="entry name" value="VapC_family"/>
</dbReference>
<dbReference type="InterPro" id="IPR044153">
    <property type="entry name" value="PIN_Pae0151-like"/>
</dbReference>
<keyword evidence="5 6" id="KW-0460">Magnesium</keyword>
<keyword evidence="3 6" id="KW-0479">Metal-binding</keyword>
<dbReference type="AlphaFoldDB" id="A0A0A0JA68"/>
<protein>
    <recommendedName>
        <fullName evidence="6">Ribonuclease VapC</fullName>
        <shortName evidence="6">RNase VapC</shortName>
        <ecNumber evidence="6">3.1.-.-</ecNumber>
    </recommendedName>
    <alternativeName>
        <fullName evidence="6">Toxin VapC</fullName>
    </alternativeName>
</protein>
<dbReference type="Gene3D" id="3.40.50.1010">
    <property type="entry name" value="5'-nuclease"/>
    <property type="match status" value="1"/>
</dbReference>
<feature type="binding site" evidence="6">
    <location>
        <position position="102"/>
    </location>
    <ligand>
        <name>Mg(2+)</name>
        <dbReference type="ChEBI" id="CHEBI:18420"/>
    </ligand>
</feature>
<dbReference type="GO" id="GO:0016787">
    <property type="term" value="F:hydrolase activity"/>
    <property type="evidence" value="ECO:0007669"/>
    <property type="project" value="UniProtKB-KW"/>
</dbReference>
<gene>
    <name evidence="6" type="primary">vapC</name>
    <name evidence="8" type="ORF">N802_07710</name>
</gene>
<accession>A0A0A0JA68</accession>
<evidence type="ECO:0000313" key="9">
    <source>
        <dbReference type="Proteomes" id="UP000030002"/>
    </source>
</evidence>
<dbReference type="InterPro" id="IPR051619">
    <property type="entry name" value="TypeII_TA_RNase_PINc/VapC"/>
</dbReference>
<evidence type="ECO:0000256" key="4">
    <source>
        <dbReference type="ARBA" id="ARBA00022801"/>
    </source>
</evidence>
<sequence>MTPPRRWVVDASAAVEFLLRTERGARVAEGFRASNFAPINAPHLMVTEAISTLRGLCRTRHLDVPGAELALGELAELPCTFWDPQPLTNRVWSMRDNMSAYDATYVALAEALDASLVTCDRRLASAAAAVSHVVVKVA</sequence>
<dbReference type="eggNOG" id="COG4113">
    <property type="taxonomic scope" value="Bacteria"/>
</dbReference>
<dbReference type="SUPFAM" id="SSF88723">
    <property type="entry name" value="PIN domain-like"/>
    <property type="match status" value="1"/>
</dbReference>
<dbReference type="PANTHER" id="PTHR35901">
    <property type="entry name" value="RIBONUCLEASE VAPC3"/>
    <property type="match status" value="1"/>
</dbReference>
<dbReference type="InterPro" id="IPR002716">
    <property type="entry name" value="PIN_dom"/>
</dbReference>
<keyword evidence="1 6" id="KW-1277">Toxin-antitoxin system</keyword>
<evidence type="ECO:0000256" key="1">
    <source>
        <dbReference type="ARBA" id="ARBA00022649"/>
    </source>
</evidence>
<evidence type="ECO:0000313" key="8">
    <source>
        <dbReference type="EMBL" id="KGN33694.1"/>
    </source>
</evidence>
<dbReference type="GO" id="GO:0090729">
    <property type="term" value="F:toxin activity"/>
    <property type="evidence" value="ECO:0007669"/>
    <property type="project" value="UniProtKB-KW"/>
</dbReference>
<dbReference type="HAMAP" id="MF_00265">
    <property type="entry name" value="VapC_Nob1"/>
    <property type="match status" value="1"/>
</dbReference>
<dbReference type="Proteomes" id="UP000030002">
    <property type="component" value="Unassembled WGS sequence"/>
</dbReference>
<dbReference type="EMBL" id="AVPJ01000003">
    <property type="protein sequence ID" value="KGN33694.1"/>
    <property type="molecule type" value="Genomic_DNA"/>
</dbReference>
<dbReference type="CDD" id="cd09873">
    <property type="entry name" value="PIN_Pae0151-like"/>
    <property type="match status" value="1"/>
</dbReference>
<comment type="similarity">
    <text evidence="6">Belongs to the PINc/VapC protein family.</text>
</comment>
<reference evidence="8 9" key="1">
    <citation type="submission" date="2013-08" db="EMBL/GenBank/DDBJ databases">
        <title>The genome sequence of Knoellia sinensis.</title>
        <authorList>
            <person name="Zhu W."/>
            <person name="Wang G."/>
        </authorList>
    </citation>
    <scope>NUCLEOTIDE SEQUENCE [LARGE SCALE GENOMIC DNA]</scope>
    <source>
        <strain evidence="8 9">KCTC 19936</strain>
    </source>
</reference>
<keyword evidence="6" id="KW-0800">Toxin</keyword>
<evidence type="ECO:0000256" key="6">
    <source>
        <dbReference type="HAMAP-Rule" id="MF_00265"/>
    </source>
</evidence>
<evidence type="ECO:0000259" key="7">
    <source>
        <dbReference type="Pfam" id="PF01850"/>
    </source>
</evidence>
<feature type="binding site" evidence="6">
    <location>
        <position position="10"/>
    </location>
    <ligand>
        <name>Mg(2+)</name>
        <dbReference type="ChEBI" id="CHEBI:18420"/>
    </ligand>
</feature>
<comment type="function">
    <text evidence="6">Toxic component of a toxin-antitoxin (TA) system. An RNase.</text>
</comment>
<evidence type="ECO:0000256" key="2">
    <source>
        <dbReference type="ARBA" id="ARBA00022722"/>
    </source>
</evidence>
<evidence type="ECO:0000256" key="3">
    <source>
        <dbReference type="ARBA" id="ARBA00022723"/>
    </source>
</evidence>
<comment type="caution">
    <text evidence="8">The sequence shown here is derived from an EMBL/GenBank/DDBJ whole genome shotgun (WGS) entry which is preliminary data.</text>
</comment>
<feature type="domain" description="PIN" evidence="7">
    <location>
        <begin position="8"/>
        <end position="127"/>
    </location>
</feature>
<dbReference type="RefSeq" id="WP_035913180.1">
    <property type="nucleotide sequence ID" value="NZ_AVPJ01000003.1"/>
</dbReference>
<organism evidence="8 9">
    <name type="scientific">Knoellia sinensis KCTC 19936</name>
    <dbReference type="NCBI Taxonomy" id="1385520"/>
    <lineage>
        <taxon>Bacteria</taxon>
        <taxon>Bacillati</taxon>
        <taxon>Actinomycetota</taxon>
        <taxon>Actinomycetes</taxon>
        <taxon>Micrococcales</taxon>
        <taxon>Intrasporangiaceae</taxon>
        <taxon>Knoellia</taxon>
    </lineage>
</organism>
<dbReference type="PANTHER" id="PTHR35901:SF1">
    <property type="entry name" value="EXONUCLEASE VAPC9"/>
    <property type="match status" value="1"/>
</dbReference>
<dbReference type="GO" id="GO:0004540">
    <property type="term" value="F:RNA nuclease activity"/>
    <property type="evidence" value="ECO:0007669"/>
    <property type="project" value="InterPro"/>
</dbReference>
<name>A0A0A0JA68_9MICO</name>
<keyword evidence="2 6" id="KW-0540">Nuclease</keyword>
<dbReference type="STRING" id="1385520.N802_07710"/>
<comment type="cofactor">
    <cofactor evidence="6">
        <name>Mg(2+)</name>
        <dbReference type="ChEBI" id="CHEBI:18420"/>
    </cofactor>
</comment>
<evidence type="ECO:0000256" key="5">
    <source>
        <dbReference type="ARBA" id="ARBA00022842"/>
    </source>
</evidence>
<keyword evidence="9" id="KW-1185">Reference proteome</keyword>
<dbReference type="OrthoDB" id="4377304at2"/>
<proteinExistence type="inferred from homology"/>
<keyword evidence="4 6" id="KW-0378">Hydrolase</keyword>
<dbReference type="EC" id="3.1.-.-" evidence="6"/>
<dbReference type="Pfam" id="PF01850">
    <property type="entry name" value="PIN"/>
    <property type="match status" value="1"/>
</dbReference>
<dbReference type="GO" id="GO:0000287">
    <property type="term" value="F:magnesium ion binding"/>
    <property type="evidence" value="ECO:0007669"/>
    <property type="project" value="UniProtKB-UniRule"/>
</dbReference>
<dbReference type="InterPro" id="IPR029060">
    <property type="entry name" value="PIN-like_dom_sf"/>
</dbReference>